<dbReference type="EMBL" id="CM047907">
    <property type="protein sequence ID" value="KAJ0084763.1"/>
    <property type="molecule type" value="Genomic_DNA"/>
</dbReference>
<reference evidence="2" key="1">
    <citation type="journal article" date="2023" name="G3 (Bethesda)">
        <title>Genome assembly and association tests identify interacting loci associated with vigor, precocity, and sex in interspecific pistachio rootstocks.</title>
        <authorList>
            <person name="Palmer W."/>
            <person name="Jacygrad E."/>
            <person name="Sagayaradj S."/>
            <person name="Cavanaugh K."/>
            <person name="Han R."/>
            <person name="Bertier L."/>
            <person name="Beede B."/>
            <person name="Kafkas S."/>
            <person name="Golino D."/>
            <person name="Preece J."/>
            <person name="Michelmore R."/>
        </authorList>
    </citation>
    <scope>NUCLEOTIDE SEQUENCE [LARGE SCALE GENOMIC DNA]</scope>
</reference>
<accession>A0ACC1AFG4</accession>
<evidence type="ECO:0000313" key="1">
    <source>
        <dbReference type="EMBL" id="KAJ0084763.1"/>
    </source>
</evidence>
<comment type="caution">
    <text evidence="1">The sequence shown here is derived from an EMBL/GenBank/DDBJ whole genome shotgun (WGS) entry which is preliminary data.</text>
</comment>
<protein>
    <submittedName>
        <fullName evidence="1">Uncharacterized protein</fullName>
    </submittedName>
</protein>
<name>A0ACC1AFG4_9ROSI</name>
<gene>
    <name evidence="1" type="ORF">Patl1_30105</name>
</gene>
<evidence type="ECO:0000313" key="2">
    <source>
        <dbReference type="Proteomes" id="UP001164250"/>
    </source>
</evidence>
<dbReference type="Proteomes" id="UP001164250">
    <property type="component" value="Chromosome 11"/>
</dbReference>
<proteinExistence type="predicted"/>
<sequence>MDLLARTNMINAKPILTPLPTGPLITLQSGTTLSEPIEYRTIVRSLQYLLIIRLDLAFVFNKLSQFMHRPTTNHWVPVKRPIVLSLRFL</sequence>
<keyword evidence="2" id="KW-1185">Reference proteome</keyword>
<organism evidence="1 2">
    <name type="scientific">Pistacia atlantica</name>
    <dbReference type="NCBI Taxonomy" id="434234"/>
    <lineage>
        <taxon>Eukaryota</taxon>
        <taxon>Viridiplantae</taxon>
        <taxon>Streptophyta</taxon>
        <taxon>Embryophyta</taxon>
        <taxon>Tracheophyta</taxon>
        <taxon>Spermatophyta</taxon>
        <taxon>Magnoliopsida</taxon>
        <taxon>eudicotyledons</taxon>
        <taxon>Gunneridae</taxon>
        <taxon>Pentapetalae</taxon>
        <taxon>rosids</taxon>
        <taxon>malvids</taxon>
        <taxon>Sapindales</taxon>
        <taxon>Anacardiaceae</taxon>
        <taxon>Pistacia</taxon>
    </lineage>
</organism>